<accession>A0A735KRT1</accession>
<organism evidence="1">
    <name type="scientific">Salmonella enterica subsp. houtenae serovar 16:z4,z32:-</name>
    <dbReference type="NCBI Taxonomy" id="1307497"/>
    <lineage>
        <taxon>Bacteria</taxon>
        <taxon>Pseudomonadati</taxon>
        <taxon>Pseudomonadota</taxon>
        <taxon>Gammaproteobacteria</taxon>
        <taxon>Enterobacterales</taxon>
        <taxon>Enterobacteriaceae</taxon>
        <taxon>Salmonella</taxon>
    </lineage>
</organism>
<dbReference type="AlphaFoldDB" id="A0A735KRT1"/>
<dbReference type="EMBL" id="DAASUE010000043">
    <property type="protein sequence ID" value="HAE7042717.1"/>
    <property type="molecule type" value="Genomic_DNA"/>
</dbReference>
<evidence type="ECO:0000313" key="1">
    <source>
        <dbReference type="EMBL" id="HAE7042717.1"/>
    </source>
</evidence>
<gene>
    <name evidence="1" type="ORF">GND47_004311</name>
</gene>
<evidence type="ECO:0008006" key="2">
    <source>
        <dbReference type="Google" id="ProtNLM"/>
    </source>
</evidence>
<proteinExistence type="predicted"/>
<reference evidence="1" key="1">
    <citation type="journal article" date="2018" name="Genome Biol.">
        <title>SKESA: strategic k-mer extension for scrupulous assemblies.</title>
        <authorList>
            <person name="Souvorov A."/>
            <person name="Agarwala R."/>
            <person name="Lipman D.J."/>
        </authorList>
    </citation>
    <scope>NUCLEOTIDE SEQUENCE</scope>
    <source>
        <strain evidence="1">287-86</strain>
    </source>
</reference>
<sequence length="69" mass="7355">MKVLDGAVRIPKIPAIEAQLHREITGTLKSITITRSATGKYYAALLCDDGIEAPEKPTLVSTITGLDMG</sequence>
<comment type="caution">
    <text evidence="1">The sequence shown here is derived from an EMBL/GenBank/DDBJ whole genome shotgun (WGS) entry which is preliminary data.</text>
</comment>
<name>A0A735KRT1_SALHO</name>
<reference evidence="1" key="2">
    <citation type="submission" date="2018-07" db="EMBL/GenBank/DDBJ databases">
        <authorList>
            <consortium name="NCBI Pathogen Detection Project"/>
        </authorList>
    </citation>
    <scope>NUCLEOTIDE SEQUENCE</scope>
    <source>
        <strain evidence="1">287-86</strain>
    </source>
</reference>
<protein>
    <recommendedName>
        <fullName evidence="2">Transposase</fullName>
    </recommendedName>
</protein>